<dbReference type="InterPro" id="IPR036513">
    <property type="entry name" value="STAS_dom_sf"/>
</dbReference>
<evidence type="ECO:0000313" key="4">
    <source>
        <dbReference type="EMBL" id="GEN35052.1"/>
    </source>
</evidence>
<dbReference type="PANTHER" id="PTHR33495:SF2">
    <property type="entry name" value="ANTI-SIGMA FACTOR ANTAGONIST TM_1081-RELATED"/>
    <property type="match status" value="1"/>
</dbReference>
<name>A0A511VCU0_9BACL</name>
<evidence type="ECO:0000259" key="3">
    <source>
        <dbReference type="PROSITE" id="PS50801"/>
    </source>
</evidence>
<evidence type="ECO:0000256" key="2">
    <source>
        <dbReference type="RuleBase" id="RU003749"/>
    </source>
</evidence>
<accession>A0A511VCU0</accession>
<comment type="caution">
    <text evidence="4">The sequence shown here is derived from an EMBL/GenBank/DDBJ whole genome shotgun (WGS) entry which is preliminary data.</text>
</comment>
<protein>
    <recommendedName>
        <fullName evidence="2">Anti-sigma factor antagonist</fullName>
    </recommendedName>
</protein>
<dbReference type="PANTHER" id="PTHR33495">
    <property type="entry name" value="ANTI-SIGMA FACTOR ANTAGONIST TM_1081-RELATED-RELATED"/>
    <property type="match status" value="1"/>
</dbReference>
<evidence type="ECO:0000256" key="1">
    <source>
        <dbReference type="ARBA" id="ARBA00009013"/>
    </source>
</evidence>
<dbReference type="SUPFAM" id="SSF52091">
    <property type="entry name" value="SpoIIaa-like"/>
    <property type="match status" value="1"/>
</dbReference>
<dbReference type="PROSITE" id="PS50801">
    <property type="entry name" value="STAS"/>
    <property type="match status" value="1"/>
</dbReference>
<dbReference type="AlphaFoldDB" id="A0A511VCU0"/>
<dbReference type="RefSeq" id="WP_146810324.1">
    <property type="nucleotide sequence ID" value="NZ_BJXX01000112.1"/>
</dbReference>
<dbReference type="InterPro" id="IPR002645">
    <property type="entry name" value="STAS_dom"/>
</dbReference>
<dbReference type="OrthoDB" id="2468251at2"/>
<feature type="domain" description="STAS" evidence="3">
    <location>
        <begin position="1"/>
        <end position="114"/>
    </location>
</feature>
<evidence type="ECO:0000313" key="5">
    <source>
        <dbReference type="Proteomes" id="UP000321157"/>
    </source>
</evidence>
<dbReference type="EMBL" id="BJXX01000112">
    <property type="protein sequence ID" value="GEN35052.1"/>
    <property type="molecule type" value="Genomic_DNA"/>
</dbReference>
<organism evidence="4 5">
    <name type="scientific">Aneurinibacillus danicus</name>
    <dbReference type="NCBI Taxonomy" id="267746"/>
    <lineage>
        <taxon>Bacteria</taxon>
        <taxon>Bacillati</taxon>
        <taxon>Bacillota</taxon>
        <taxon>Bacilli</taxon>
        <taxon>Bacillales</taxon>
        <taxon>Paenibacillaceae</taxon>
        <taxon>Aneurinibacillus group</taxon>
        <taxon>Aneurinibacillus</taxon>
    </lineage>
</organism>
<sequence length="117" mass="13246">MEIKLETTMGIHIMHFDGELDMGTTDRLEKAMEEILSAEFLKGVILNFTHLSFVDSTGVGKLLNFFHKLMNRDLPFYLVGLTPDVEDVFDILGLPLVIGQERFRYQLEEAVATILAA</sequence>
<keyword evidence="5" id="KW-1185">Reference proteome</keyword>
<dbReference type="Proteomes" id="UP000321157">
    <property type="component" value="Unassembled WGS sequence"/>
</dbReference>
<dbReference type="Gene3D" id="3.30.750.24">
    <property type="entry name" value="STAS domain"/>
    <property type="match status" value="1"/>
</dbReference>
<proteinExistence type="inferred from homology"/>
<dbReference type="GO" id="GO:0043856">
    <property type="term" value="F:anti-sigma factor antagonist activity"/>
    <property type="evidence" value="ECO:0007669"/>
    <property type="project" value="InterPro"/>
</dbReference>
<dbReference type="Pfam" id="PF01740">
    <property type="entry name" value="STAS"/>
    <property type="match status" value="1"/>
</dbReference>
<dbReference type="CDD" id="cd07043">
    <property type="entry name" value="STAS_anti-anti-sigma_factors"/>
    <property type="match status" value="1"/>
</dbReference>
<dbReference type="NCBIfam" id="TIGR00377">
    <property type="entry name" value="ant_ant_sig"/>
    <property type="match status" value="1"/>
</dbReference>
<dbReference type="InterPro" id="IPR003658">
    <property type="entry name" value="Anti-sigma_ant"/>
</dbReference>
<gene>
    <name evidence="4" type="ORF">ADA01nite_25120</name>
</gene>
<comment type="similarity">
    <text evidence="1 2">Belongs to the anti-sigma-factor antagonist family.</text>
</comment>
<reference evidence="4 5" key="1">
    <citation type="submission" date="2019-07" db="EMBL/GenBank/DDBJ databases">
        <title>Whole genome shotgun sequence of Aneurinibacillus danicus NBRC 102444.</title>
        <authorList>
            <person name="Hosoyama A."/>
            <person name="Uohara A."/>
            <person name="Ohji S."/>
            <person name="Ichikawa N."/>
        </authorList>
    </citation>
    <scope>NUCLEOTIDE SEQUENCE [LARGE SCALE GENOMIC DNA]</scope>
    <source>
        <strain evidence="4 5">NBRC 102444</strain>
    </source>
</reference>